<keyword evidence="6 8" id="KW-1133">Transmembrane helix</keyword>
<feature type="transmembrane region" description="Helical" evidence="8">
    <location>
        <begin position="202"/>
        <end position="226"/>
    </location>
</feature>
<proteinExistence type="predicted"/>
<sequence>MPRFLSWSAAERLLPALTLAALLAGIFHQQPRAMSYFGLDLLLNLSIPIIFATLAQMMIIAINDLDLSIGAFVSLVACIGSTLLTTEPVLGVLALLAGIAAYGLVGALVEWRRLPSIVVTLGLSFVWLGLAVIVLPTPGGRAPAVLSTLVRVKPPFAPLPVYVAAVVALLGWLAVSRSSMGVVLRGAGGNPRSVARAGWSMLAIRVSVYATAGVLGTLAGLSLLGLTTSGDANIASRYTLVSIASVILGGASFTGGRVFPVGAVLGAMTLTLAASFLTFMRISPDWQIGAQGFILIAVLALRALLTRWKETS</sequence>
<feature type="transmembrane region" description="Helical" evidence="8">
    <location>
        <begin position="116"/>
        <end position="136"/>
    </location>
</feature>
<dbReference type="PANTHER" id="PTHR32196:SF21">
    <property type="entry name" value="ABC TRANSPORTER PERMEASE PROTEIN YPHD-RELATED"/>
    <property type="match status" value="1"/>
</dbReference>
<protein>
    <submittedName>
        <fullName evidence="9">ABC transporter permease</fullName>
    </submittedName>
</protein>
<feature type="transmembrane region" description="Helical" evidence="8">
    <location>
        <begin position="39"/>
        <end position="60"/>
    </location>
</feature>
<dbReference type="EMBL" id="QYBC01000003">
    <property type="protein sequence ID" value="RYB06715.1"/>
    <property type="molecule type" value="Genomic_DNA"/>
</dbReference>
<dbReference type="GO" id="GO:0022857">
    <property type="term" value="F:transmembrane transporter activity"/>
    <property type="evidence" value="ECO:0007669"/>
    <property type="project" value="InterPro"/>
</dbReference>
<keyword evidence="7 8" id="KW-0472">Membrane</keyword>
<accession>A0A4Q2RFA5</accession>
<dbReference type="GO" id="GO:0005886">
    <property type="term" value="C:plasma membrane"/>
    <property type="evidence" value="ECO:0007669"/>
    <property type="project" value="UniProtKB-SubCell"/>
</dbReference>
<reference evidence="9 10" key="1">
    <citation type="submission" date="2018-09" db="EMBL/GenBank/DDBJ databases">
        <authorList>
            <person name="Grouzdev D.S."/>
            <person name="Krutkina M.S."/>
        </authorList>
    </citation>
    <scope>NUCLEOTIDE SEQUENCE [LARGE SCALE GENOMIC DNA]</scope>
    <source>
        <strain evidence="9 10">RmlP001</strain>
    </source>
</reference>
<name>A0A4Q2RFA5_9HYPH</name>
<dbReference type="PANTHER" id="PTHR32196">
    <property type="entry name" value="ABC TRANSPORTER PERMEASE PROTEIN YPHD-RELATED-RELATED"/>
    <property type="match status" value="1"/>
</dbReference>
<comment type="subcellular location">
    <subcellularLocation>
        <location evidence="1">Cell membrane</location>
        <topology evidence="1">Multi-pass membrane protein</topology>
    </subcellularLocation>
</comment>
<keyword evidence="3" id="KW-1003">Cell membrane</keyword>
<dbReference type="Pfam" id="PF02653">
    <property type="entry name" value="BPD_transp_2"/>
    <property type="match status" value="1"/>
</dbReference>
<dbReference type="CDD" id="cd06579">
    <property type="entry name" value="TM_PBP1_transp_AraH_like"/>
    <property type="match status" value="1"/>
</dbReference>
<feature type="transmembrane region" description="Helical" evidence="8">
    <location>
        <begin position="67"/>
        <end position="84"/>
    </location>
</feature>
<keyword evidence="4" id="KW-0997">Cell inner membrane</keyword>
<feature type="transmembrane region" description="Helical" evidence="8">
    <location>
        <begin position="90"/>
        <end position="109"/>
    </location>
</feature>
<feature type="transmembrane region" description="Helical" evidence="8">
    <location>
        <begin position="238"/>
        <end position="256"/>
    </location>
</feature>
<dbReference type="RefSeq" id="WP_129218072.1">
    <property type="nucleotide sequence ID" value="NZ_QYBC01000003.1"/>
</dbReference>
<evidence type="ECO:0000256" key="7">
    <source>
        <dbReference type="ARBA" id="ARBA00023136"/>
    </source>
</evidence>
<keyword evidence="5 8" id="KW-0812">Transmembrane</keyword>
<comment type="caution">
    <text evidence="9">The sequence shown here is derived from an EMBL/GenBank/DDBJ whole genome shotgun (WGS) entry which is preliminary data.</text>
</comment>
<feature type="transmembrane region" description="Helical" evidence="8">
    <location>
        <begin position="263"/>
        <end position="282"/>
    </location>
</feature>
<evidence type="ECO:0000313" key="10">
    <source>
        <dbReference type="Proteomes" id="UP000289411"/>
    </source>
</evidence>
<dbReference type="InterPro" id="IPR001851">
    <property type="entry name" value="ABC_transp_permease"/>
</dbReference>
<organism evidence="9 10">
    <name type="scientific">Lichenibacterium ramalinae</name>
    <dbReference type="NCBI Taxonomy" id="2316527"/>
    <lineage>
        <taxon>Bacteria</taxon>
        <taxon>Pseudomonadati</taxon>
        <taxon>Pseudomonadota</taxon>
        <taxon>Alphaproteobacteria</taxon>
        <taxon>Hyphomicrobiales</taxon>
        <taxon>Lichenihabitantaceae</taxon>
        <taxon>Lichenibacterium</taxon>
    </lineage>
</organism>
<keyword evidence="2" id="KW-0813">Transport</keyword>
<feature type="transmembrane region" description="Helical" evidence="8">
    <location>
        <begin position="156"/>
        <end position="175"/>
    </location>
</feature>
<evidence type="ECO:0000256" key="2">
    <source>
        <dbReference type="ARBA" id="ARBA00022448"/>
    </source>
</evidence>
<evidence type="ECO:0000256" key="5">
    <source>
        <dbReference type="ARBA" id="ARBA00022692"/>
    </source>
</evidence>
<gene>
    <name evidence="9" type="ORF">D3272_05155</name>
</gene>
<keyword evidence="10" id="KW-1185">Reference proteome</keyword>
<evidence type="ECO:0000313" key="9">
    <source>
        <dbReference type="EMBL" id="RYB06715.1"/>
    </source>
</evidence>
<dbReference type="OrthoDB" id="8456542at2"/>
<feature type="transmembrane region" description="Helical" evidence="8">
    <location>
        <begin position="288"/>
        <end position="305"/>
    </location>
</feature>
<dbReference type="AlphaFoldDB" id="A0A4Q2RFA5"/>
<evidence type="ECO:0000256" key="6">
    <source>
        <dbReference type="ARBA" id="ARBA00022989"/>
    </source>
</evidence>
<evidence type="ECO:0000256" key="3">
    <source>
        <dbReference type="ARBA" id="ARBA00022475"/>
    </source>
</evidence>
<evidence type="ECO:0000256" key="4">
    <source>
        <dbReference type="ARBA" id="ARBA00022519"/>
    </source>
</evidence>
<evidence type="ECO:0000256" key="8">
    <source>
        <dbReference type="SAM" id="Phobius"/>
    </source>
</evidence>
<reference evidence="9 10" key="2">
    <citation type="submission" date="2019-02" db="EMBL/GenBank/DDBJ databases">
        <title>'Lichenibacterium ramalinii' gen. nov. sp. nov., 'Lichenibacterium minor' gen. nov. sp. nov.</title>
        <authorList>
            <person name="Pankratov T."/>
        </authorList>
    </citation>
    <scope>NUCLEOTIDE SEQUENCE [LARGE SCALE GENOMIC DNA]</scope>
    <source>
        <strain evidence="9 10">RmlP001</strain>
    </source>
</reference>
<evidence type="ECO:0000256" key="1">
    <source>
        <dbReference type="ARBA" id="ARBA00004651"/>
    </source>
</evidence>
<dbReference type="Proteomes" id="UP000289411">
    <property type="component" value="Unassembled WGS sequence"/>
</dbReference>